<feature type="region of interest" description="Disordered" evidence="8">
    <location>
        <begin position="258"/>
        <end position="288"/>
    </location>
</feature>
<feature type="coiled-coil region" evidence="7">
    <location>
        <begin position="989"/>
        <end position="1016"/>
    </location>
</feature>
<dbReference type="InterPro" id="IPR011011">
    <property type="entry name" value="Znf_FYVE_PHD"/>
</dbReference>
<dbReference type="InterPro" id="IPR019787">
    <property type="entry name" value="Znf_PHD-finger"/>
</dbReference>
<dbReference type="SUPFAM" id="SSF57903">
    <property type="entry name" value="FYVE/PHD zinc finger"/>
    <property type="match status" value="1"/>
</dbReference>
<feature type="region of interest" description="Disordered" evidence="8">
    <location>
        <begin position="866"/>
        <end position="885"/>
    </location>
</feature>
<evidence type="ECO:0000256" key="6">
    <source>
        <dbReference type="PROSITE-ProRule" id="PRU00146"/>
    </source>
</evidence>
<feature type="compositionally biased region" description="Pro residues" evidence="8">
    <location>
        <begin position="126"/>
        <end position="143"/>
    </location>
</feature>
<accession>A0A167J225</accession>
<feature type="region of interest" description="Disordered" evidence="8">
    <location>
        <begin position="69"/>
        <end position="90"/>
    </location>
</feature>
<feature type="compositionally biased region" description="Basic and acidic residues" evidence="8">
    <location>
        <begin position="677"/>
        <end position="707"/>
    </location>
</feature>
<evidence type="ECO:0000256" key="2">
    <source>
        <dbReference type="ARBA" id="ARBA00022723"/>
    </source>
</evidence>
<dbReference type="InterPro" id="IPR037869">
    <property type="entry name" value="Spp1/CFP1"/>
</dbReference>
<proteinExistence type="predicted"/>
<sequence>MPRHEPAGYYGSSTSAGYYPPSTASPHTPYAPSYGAVAHSYAYAPSHPPTYAHTPPTAYALYERPYSRHSVHSQSSHSLSPELPTSLGVTGMKRKRSDEIVMEPMERERELRGRYPYSDTRETYEPVPPPPRLTPSHPHPPHLPPMRVRSPVQTFVDHSPHERPAQMHYYTRTPQNHYPIPHATPPTTHTSPAGEYVHRQSYGYPQPPASHSHAYPPPPVPDSYAYPQTRSPYNGPPAERVSPHADPHYAQQAAAYPPYRSPTSAYNFAPSRHSQPPYDSRPTSGNREPIIATPYAVPRTETSPVVEMVQRVEEERRAHSRETWGSRGMAYIVEDAKPGSAEGEVVEPSGVNEPADVAERQNDHAMPTPTPTPMPMPEKTTVNNIPALVASGATPSDEARQMEREMEPQVNVETVAATVVDTSVPDQMLAPALSEEAKPAMTEPVEDVPKPQLVVEVDIKPEPVADMDIDVVSDSPAATISVAYPTPIEGYLQAVERSPSLASTVPLAPEVVEPSPAPTIRRASTLPDGEQSPAATVLRVEPSPAPTVPHESTKEEPASPVLNVDAVSPQISTAIRQTSGAPRADGNEVQVPESTQLSNLVDAAFRPVVKSETPATASRADVDVDVVDVPAETPEAGRGGSILSETTNAAADKIGAVKSKSSKTKTKSHKASAVPSKNDHKAKSKAKEAAKSAVAKDKDAAKVRENDASAVPANKSKSKKSHSKQVARVRTPESAETPEPAKGEDEEDKEKDDRLYCMCETLYDEERFMIGCDKCDNWYHPACVGLEEDAADLIDKFYCPRCIASDTSLSTTHKRPCARFPSCTNPSRLPSSKYCSDECGQARVEEIYNMQPKAVQELIKKAVQGAKRPEGRVDPVTGRVHGRGKGEDAQLGMLEESLQEVLEERAESERRLEMWERRERVVEAIANRWKHELKEEGICGYDERLGYGWDELDNVDPSEPGEVVCQEGLKCDRHRGWQQAHTEGVQRAKALEEENLQDLTLRERGLRREMEIIEARRQVVQRTWRKVADTVPVTALAESAGLTNEVPEVIDVKFEV</sequence>
<dbReference type="CDD" id="cd15560">
    <property type="entry name" value="PHD2_3_BPTF"/>
    <property type="match status" value="1"/>
</dbReference>
<evidence type="ECO:0000256" key="5">
    <source>
        <dbReference type="ARBA" id="ARBA00023242"/>
    </source>
</evidence>
<evidence type="ECO:0000256" key="7">
    <source>
        <dbReference type="SAM" id="Coils"/>
    </source>
</evidence>
<evidence type="ECO:0000313" key="10">
    <source>
        <dbReference type="EMBL" id="KZO93168.1"/>
    </source>
</evidence>
<evidence type="ECO:0000256" key="4">
    <source>
        <dbReference type="ARBA" id="ARBA00022833"/>
    </source>
</evidence>
<dbReference type="SMART" id="SM00249">
    <property type="entry name" value="PHD"/>
    <property type="match status" value="1"/>
</dbReference>
<keyword evidence="11" id="KW-1185">Reference proteome</keyword>
<feature type="domain" description="PHD-type" evidence="9">
    <location>
        <begin position="754"/>
        <end position="805"/>
    </location>
</feature>
<dbReference type="InterPro" id="IPR001965">
    <property type="entry name" value="Znf_PHD"/>
</dbReference>
<keyword evidence="5" id="KW-0539">Nucleus</keyword>
<feature type="compositionally biased region" description="Low complexity" evidence="8">
    <location>
        <begin position="7"/>
        <end position="22"/>
    </location>
</feature>
<feature type="compositionally biased region" description="Basic residues" evidence="8">
    <location>
        <begin position="660"/>
        <end position="670"/>
    </location>
</feature>
<evidence type="ECO:0000256" key="8">
    <source>
        <dbReference type="SAM" id="MobiDB-lite"/>
    </source>
</evidence>
<evidence type="ECO:0000256" key="1">
    <source>
        <dbReference type="ARBA" id="ARBA00004123"/>
    </source>
</evidence>
<dbReference type="GO" id="GO:0008270">
    <property type="term" value="F:zinc ion binding"/>
    <property type="evidence" value="ECO:0007669"/>
    <property type="project" value="UniProtKB-KW"/>
</dbReference>
<feature type="coiled-coil region" evidence="7">
    <location>
        <begin position="891"/>
        <end position="918"/>
    </location>
</feature>
<dbReference type="Pfam" id="PF00628">
    <property type="entry name" value="PHD"/>
    <property type="match status" value="1"/>
</dbReference>
<feature type="region of interest" description="Disordered" evidence="8">
    <location>
        <begin position="173"/>
        <end position="244"/>
    </location>
</feature>
<name>A0A167J225_CALVF</name>
<organism evidence="10 11">
    <name type="scientific">Calocera viscosa (strain TUFC12733)</name>
    <dbReference type="NCBI Taxonomy" id="1330018"/>
    <lineage>
        <taxon>Eukaryota</taxon>
        <taxon>Fungi</taxon>
        <taxon>Dikarya</taxon>
        <taxon>Basidiomycota</taxon>
        <taxon>Agaricomycotina</taxon>
        <taxon>Dacrymycetes</taxon>
        <taxon>Dacrymycetales</taxon>
        <taxon>Dacrymycetaceae</taxon>
        <taxon>Calocera</taxon>
    </lineage>
</organism>
<feature type="region of interest" description="Disordered" evidence="8">
    <location>
        <begin position="655"/>
        <end position="748"/>
    </location>
</feature>
<protein>
    <recommendedName>
        <fullName evidence="9">PHD-type domain-containing protein</fullName>
    </recommendedName>
</protein>
<dbReference type="STRING" id="1330018.A0A167J225"/>
<feature type="region of interest" description="Disordered" evidence="8">
    <location>
        <begin position="512"/>
        <end position="535"/>
    </location>
</feature>
<gene>
    <name evidence="10" type="ORF">CALVIDRAFT_540154</name>
</gene>
<dbReference type="InterPro" id="IPR013083">
    <property type="entry name" value="Znf_RING/FYVE/PHD"/>
</dbReference>
<dbReference type="Proteomes" id="UP000076738">
    <property type="component" value="Unassembled WGS sequence"/>
</dbReference>
<feature type="compositionally biased region" description="Basic residues" evidence="8">
    <location>
        <begin position="716"/>
        <end position="727"/>
    </location>
</feature>
<dbReference type="PROSITE" id="PS50016">
    <property type="entry name" value="ZF_PHD_2"/>
    <property type="match status" value="1"/>
</dbReference>
<evidence type="ECO:0000256" key="3">
    <source>
        <dbReference type="ARBA" id="ARBA00022771"/>
    </source>
</evidence>
<dbReference type="Gene3D" id="3.30.40.10">
    <property type="entry name" value="Zinc/RING finger domain, C3HC4 (zinc finger)"/>
    <property type="match status" value="1"/>
</dbReference>
<dbReference type="PROSITE" id="PS01359">
    <property type="entry name" value="ZF_PHD_1"/>
    <property type="match status" value="1"/>
</dbReference>
<dbReference type="PANTHER" id="PTHR46174">
    <property type="entry name" value="CXXC-TYPE ZINC FINGER PROTEIN 1"/>
    <property type="match status" value="1"/>
</dbReference>
<reference evidence="10 11" key="1">
    <citation type="journal article" date="2016" name="Mol. Biol. Evol.">
        <title>Comparative Genomics of Early-Diverging Mushroom-Forming Fungi Provides Insights into the Origins of Lignocellulose Decay Capabilities.</title>
        <authorList>
            <person name="Nagy L.G."/>
            <person name="Riley R."/>
            <person name="Tritt A."/>
            <person name="Adam C."/>
            <person name="Daum C."/>
            <person name="Floudas D."/>
            <person name="Sun H."/>
            <person name="Yadav J.S."/>
            <person name="Pangilinan J."/>
            <person name="Larsson K.H."/>
            <person name="Matsuura K."/>
            <person name="Barry K."/>
            <person name="Labutti K."/>
            <person name="Kuo R."/>
            <person name="Ohm R.A."/>
            <person name="Bhattacharya S.S."/>
            <person name="Shirouzu T."/>
            <person name="Yoshinaga Y."/>
            <person name="Martin F.M."/>
            <person name="Grigoriev I.V."/>
            <person name="Hibbett D.S."/>
        </authorList>
    </citation>
    <scope>NUCLEOTIDE SEQUENCE [LARGE SCALE GENOMIC DNA]</scope>
    <source>
        <strain evidence="10 11">TUFC12733</strain>
    </source>
</reference>
<dbReference type="GO" id="GO:0048188">
    <property type="term" value="C:Set1C/COMPASS complex"/>
    <property type="evidence" value="ECO:0007669"/>
    <property type="project" value="InterPro"/>
</dbReference>
<evidence type="ECO:0000313" key="11">
    <source>
        <dbReference type="Proteomes" id="UP000076738"/>
    </source>
</evidence>
<dbReference type="PANTHER" id="PTHR46174:SF1">
    <property type="entry name" value="CXXC-TYPE ZINC FINGER PROTEIN 1"/>
    <property type="match status" value="1"/>
</dbReference>
<keyword evidence="2" id="KW-0479">Metal-binding</keyword>
<keyword evidence="7" id="KW-0175">Coiled coil</keyword>
<comment type="subcellular location">
    <subcellularLocation>
        <location evidence="1">Nucleus</location>
    </subcellularLocation>
</comment>
<evidence type="ECO:0000259" key="9">
    <source>
        <dbReference type="PROSITE" id="PS50016"/>
    </source>
</evidence>
<feature type="region of interest" description="Disordered" evidence="8">
    <location>
        <begin position="1"/>
        <end position="31"/>
    </location>
</feature>
<dbReference type="EMBL" id="KV417303">
    <property type="protein sequence ID" value="KZO93168.1"/>
    <property type="molecule type" value="Genomic_DNA"/>
</dbReference>
<keyword evidence="4" id="KW-0862">Zinc</keyword>
<feature type="region of interest" description="Disordered" evidence="8">
    <location>
        <begin position="116"/>
        <end position="143"/>
    </location>
</feature>
<dbReference type="GO" id="GO:0045893">
    <property type="term" value="P:positive regulation of DNA-templated transcription"/>
    <property type="evidence" value="ECO:0007669"/>
    <property type="project" value="TreeGrafter"/>
</dbReference>
<dbReference type="InterPro" id="IPR019786">
    <property type="entry name" value="Zinc_finger_PHD-type_CS"/>
</dbReference>
<dbReference type="OrthoDB" id="436852at2759"/>
<dbReference type="AlphaFoldDB" id="A0A167J225"/>
<keyword evidence="3 6" id="KW-0863">Zinc-finger</keyword>